<dbReference type="EMBL" id="JADBDY010000001">
    <property type="protein sequence ID" value="MBE1459932.1"/>
    <property type="molecule type" value="Genomic_DNA"/>
</dbReference>
<dbReference type="InterPro" id="IPR036412">
    <property type="entry name" value="HAD-like_sf"/>
</dbReference>
<organism evidence="1 2">
    <name type="scientific">Nocardiopsis terrae</name>
    <dbReference type="NCBI Taxonomy" id="372655"/>
    <lineage>
        <taxon>Bacteria</taxon>
        <taxon>Bacillati</taxon>
        <taxon>Actinomycetota</taxon>
        <taxon>Actinomycetes</taxon>
        <taxon>Streptosporangiales</taxon>
        <taxon>Nocardiopsidaceae</taxon>
        <taxon>Nocardiopsis</taxon>
    </lineage>
</organism>
<comment type="caution">
    <text evidence="1">The sequence shown here is derived from an EMBL/GenBank/DDBJ whole genome shotgun (WGS) entry which is preliminary data.</text>
</comment>
<keyword evidence="2" id="KW-1185">Reference proteome</keyword>
<dbReference type="Gene3D" id="3.40.50.1000">
    <property type="entry name" value="HAD superfamily/HAD-like"/>
    <property type="match status" value="1"/>
</dbReference>
<dbReference type="PANTHER" id="PTHR43481">
    <property type="entry name" value="FRUCTOSE-1-PHOSPHATE PHOSPHATASE"/>
    <property type="match status" value="1"/>
</dbReference>
<evidence type="ECO:0000313" key="1">
    <source>
        <dbReference type="EMBL" id="MBE1459932.1"/>
    </source>
</evidence>
<proteinExistence type="predicted"/>
<dbReference type="Proteomes" id="UP000598217">
    <property type="component" value="Unassembled WGS sequence"/>
</dbReference>
<dbReference type="InterPro" id="IPR023198">
    <property type="entry name" value="PGP-like_dom2"/>
</dbReference>
<dbReference type="NCBIfam" id="TIGR01509">
    <property type="entry name" value="HAD-SF-IA-v3"/>
    <property type="match status" value="1"/>
</dbReference>
<dbReference type="SFLD" id="SFLDS00003">
    <property type="entry name" value="Haloacid_Dehalogenase"/>
    <property type="match status" value="1"/>
</dbReference>
<dbReference type="GO" id="GO:0050308">
    <property type="term" value="F:sugar-phosphatase activity"/>
    <property type="evidence" value="ECO:0007669"/>
    <property type="project" value="UniProtKB-EC"/>
</dbReference>
<dbReference type="Gene3D" id="1.10.150.240">
    <property type="entry name" value="Putative phosphatase, domain 2"/>
    <property type="match status" value="1"/>
</dbReference>
<dbReference type="NCBIfam" id="TIGR01549">
    <property type="entry name" value="HAD-SF-IA-v1"/>
    <property type="match status" value="1"/>
</dbReference>
<dbReference type="SFLD" id="SFLDG01129">
    <property type="entry name" value="C1.5:_HAD__Beta-PGM__Phosphata"/>
    <property type="match status" value="1"/>
</dbReference>
<dbReference type="Pfam" id="PF00702">
    <property type="entry name" value="Hydrolase"/>
    <property type="match status" value="1"/>
</dbReference>
<accession>A0ABR9HLQ8</accession>
<dbReference type="EC" id="3.1.3.23" evidence="1"/>
<keyword evidence="1" id="KW-0378">Hydrolase</keyword>
<name>A0ABR9HLQ8_9ACTN</name>
<dbReference type="InterPro" id="IPR006439">
    <property type="entry name" value="HAD-SF_hydro_IA"/>
</dbReference>
<reference evidence="1 2" key="1">
    <citation type="submission" date="2020-10" db="EMBL/GenBank/DDBJ databases">
        <title>Sequencing the genomes of 1000 actinobacteria strains.</title>
        <authorList>
            <person name="Klenk H.-P."/>
        </authorList>
    </citation>
    <scope>NUCLEOTIDE SEQUENCE [LARGE SCALE GENOMIC DNA]</scope>
    <source>
        <strain evidence="1 2">DSM 45157</strain>
    </source>
</reference>
<dbReference type="SFLD" id="SFLDG01135">
    <property type="entry name" value="C1.5.6:_HAD__Beta-PGM__Phospha"/>
    <property type="match status" value="1"/>
</dbReference>
<dbReference type="InterPro" id="IPR051806">
    <property type="entry name" value="HAD-like_SPP"/>
</dbReference>
<evidence type="ECO:0000313" key="2">
    <source>
        <dbReference type="Proteomes" id="UP000598217"/>
    </source>
</evidence>
<dbReference type="RefSeq" id="WP_191274149.1">
    <property type="nucleotide sequence ID" value="NZ_BMXJ01000007.1"/>
</dbReference>
<gene>
    <name evidence="1" type="ORF">H4W79_004146</name>
</gene>
<sequence>MRISVDAVLFDIDGTLVDSTGAVERTWRLWAEAHGTDPDEILEVSHGRRSEDTIAMFLPDEQVAEATAELEELELADLDGVTALPAAAELLAALPATRWAAVTSGTRRLMTARLEAAGLPVPGVLVTADDVTVGKPDPQGYLRAAARLGHDPARCLVVEDAPAGIRAGLASGAAVLAVATSHDRFELEGLGATEVVDNLTRCSLETGPDGLVLSTP</sequence>
<protein>
    <submittedName>
        <fullName evidence="1">Sugar-phosphatase</fullName>
        <ecNumber evidence="1">3.1.3.23</ecNumber>
    </submittedName>
</protein>
<dbReference type="InterPro" id="IPR023214">
    <property type="entry name" value="HAD_sf"/>
</dbReference>
<dbReference type="SUPFAM" id="SSF56784">
    <property type="entry name" value="HAD-like"/>
    <property type="match status" value="1"/>
</dbReference>
<dbReference type="PANTHER" id="PTHR43481:SF4">
    <property type="entry name" value="GLYCEROL-1-PHOSPHATE PHOSPHOHYDROLASE 1-RELATED"/>
    <property type="match status" value="1"/>
</dbReference>